<sequence>MKFFTSITTVVSLLLLKDIKVYGKPTLNTNLDYSFELDDKVDLSTENALAQNQTYNSLNTSFNDVMKRDELSNGNFQSINDISYVESLSEVQNPYRGFYSRAVVYLRRNGKSEKHSIPKTNLIRVLVDISDYQKHSIDEEALTFLDKYLEQIKSNHKTIVIRFAYDPGFKGDVSKDPSSDNVRNHQKQVSRVLKKYDDIIASVECGLFGKWGEMHGSSVYSDNEKPKYLNKVINNWLEFLPESLTISVRTPKIYSDWANIDLSKISNQITKPNEKAYRVGIYNDGYLASKSDLGTYKNREQEIKWLKNQAKHTLFGGEFGGIYEGNDMGNVSPTADYMDKEAFLTHTSYLNNGHYNVTISNLKNKKYNGADKRYKGISGYNYVENHLGYRYVVRGVRLTKSAKSNGIFRMEVDIENVGYGNLVKPKSLSLLVIDNNNNRYDLSEIQSIENGNPNNWNSKEKTTVKVKAILPNGMKNGNYKMYLRIASGTKSKGLNGFPIRFANDDKNIWNESLGANYLGKFSINGTSNNNNDESEPTISNYVTIKFKGTLDPTLNYYLGVKELKNYEYFDIHDENSNYSYKYRTWHLTSETKPSLLYLSDGTYGNPGNPSSHCLDLGNHHSVNGYNFLRIVNCENAKHKFMYGGSTSDSIDVYDINGKHLTDNNNNKLCVYYSMTPRIDKCNNDSGKMKWKKSIL</sequence>
<proteinExistence type="predicted"/>
<organism evidence="4 5">
    <name type="scientific">Neocallimastix californiae</name>
    <dbReference type="NCBI Taxonomy" id="1754190"/>
    <lineage>
        <taxon>Eukaryota</taxon>
        <taxon>Fungi</taxon>
        <taxon>Fungi incertae sedis</taxon>
        <taxon>Chytridiomycota</taxon>
        <taxon>Chytridiomycota incertae sedis</taxon>
        <taxon>Neocallimastigomycetes</taxon>
        <taxon>Neocallimastigales</taxon>
        <taxon>Neocallimastigaceae</taxon>
        <taxon>Neocallimastix</taxon>
    </lineage>
</organism>
<keyword evidence="5" id="KW-1185">Reference proteome</keyword>
<dbReference type="STRING" id="1754190.A0A1Y2DFB5"/>
<evidence type="ECO:0000259" key="2">
    <source>
        <dbReference type="Pfam" id="PF16116"/>
    </source>
</evidence>
<accession>A0A1Y2DFB5</accession>
<dbReference type="EMBL" id="MCOG01000068">
    <property type="protein sequence ID" value="ORY57962.1"/>
    <property type="molecule type" value="Genomic_DNA"/>
</dbReference>
<dbReference type="Pfam" id="PF16173">
    <property type="entry name" value="DUF4874"/>
    <property type="match status" value="1"/>
</dbReference>
<comment type="caution">
    <text evidence="4">The sequence shown here is derived from an EMBL/GenBank/DDBJ whole genome shotgun (WGS) entry which is preliminary data.</text>
</comment>
<feature type="signal peptide" evidence="1">
    <location>
        <begin position="1"/>
        <end position="23"/>
    </location>
</feature>
<evidence type="ECO:0000256" key="1">
    <source>
        <dbReference type="SAM" id="SignalP"/>
    </source>
</evidence>
<evidence type="ECO:0000313" key="5">
    <source>
        <dbReference type="Proteomes" id="UP000193920"/>
    </source>
</evidence>
<dbReference type="InterPro" id="IPR032267">
    <property type="entry name" value="DUF4832"/>
</dbReference>
<dbReference type="Proteomes" id="UP000193920">
    <property type="component" value="Unassembled WGS sequence"/>
</dbReference>
<protein>
    <submittedName>
        <fullName evidence="4">Uncharacterized protein</fullName>
    </submittedName>
</protein>
<dbReference type="PROSITE" id="PS50231">
    <property type="entry name" value="RICIN_B_LECTIN"/>
    <property type="match status" value="1"/>
</dbReference>
<reference evidence="4 5" key="1">
    <citation type="submission" date="2016-08" db="EMBL/GenBank/DDBJ databases">
        <title>A Parts List for Fungal Cellulosomes Revealed by Comparative Genomics.</title>
        <authorList>
            <consortium name="DOE Joint Genome Institute"/>
            <person name="Haitjema C.H."/>
            <person name="Gilmore S.P."/>
            <person name="Henske J.K."/>
            <person name="Solomon K.V."/>
            <person name="De Groot R."/>
            <person name="Kuo A."/>
            <person name="Mondo S.J."/>
            <person name="Salamov A.A."/>
            <person name="Labutti K."/>
            <person name="Zhao Z."/>
            <person name="Chiniquy J."/>
            <person name="Barry K."/>
            <person name="Brewer H.M."/>
            <person name="Purvine S.O."/>
            <person name="Wright A.T."/>
            <person name="Boxma B."/>
            <person name="Van Alen T."/>
            <person name="Hackstein J.H."/>
            <person name="Baker S.E."/>
            <person name="Grigoriev I.V."/>
            <person name="O'Malley M.A."/>
        </authorList>
    </citation>
    <scope>NUCLEOTIDE SEQUENCE [LARGE SCALE GENOMIC DNA]</scope>
    <source>
        <strain evidence="4 5">G1</strain>
    </source>
</reference>
<dbReference type="OrthoDB" id="6085154at2759"/>
<dbReference type="SUPFAM" id="SSF51445">
    <property type="entry name" value="(Trans)glycosidases"/>
    <property type="match status" value="1"/>
</dbReference>
<dbReference type="InterPro" id="IPR017853">
    <property type="entry name" value="GH"/>
</dbReference>
<evidence type="ECO:0000313" key="4">
    <source>
        <dbReference type="EMBL" id="ORY57962.1"/>
    </source>
</evidence>
<dbReference type="AlphaFoldDB" id="A0A1Y2DFB5"/>
<name>A0A1Y2DFB5_9FUNG</name>
<evidence type="ECO:0000259" key="3">
    <source>
        <dbReference type="Pfam" id="PF16173"/>
    </source>
</evidence>
<feature type="domain" description="DUF4874" evidence="3">
    <location>
        <begin position="93"/>
        <end position="252"/>
    </location>
</feature>
<feature type="chain" id="PRO_5011000118" evidence="1">
    <location>
        <begin position="24"/>
        <end position="695"/>
    </location>
</feature>
<dbReference type="Pfam" id="PF16116">
    <property type="entry name" value="DUF4832"/>
    <property type="match status" value="1"/>
</dbReference>
<feature type="domain" description="DUF4832" evidence="2">
    <location>
        <begin position="278"/>
        <end position="503"/>
    </location>
</feature>
<gene>
    <name evidence="4" type="ORF">LY90DRAFT_506366</name>
</gene>
<keyword evidence="1" id="KW-0732">Signal</keyword>
<dbReference type="InterPro" id="IPR032379">
    <property type="entry name" value="DUF4874"/>
</dbReference>